<evidence type="ECO:0000256" key="2">
    <source>
        <dbReference type="SAM" id="Phobius"/>
    </source>
</evidence>
<proteinExistence type="predicted"/>
<feature type="region of interest" description="Disordered" evidence="1">
    <location>
        <begin position="447"/>
        <end position="467"/>
    </location>
</feature>
<accession>A0A7R6SX17</accession>
<keyword evidence="2" id="KW-0472">Membrane</keyword>
<gene>
    <name evidence="5" type="ORF">NEJAP_2281</name>
</gene>
<keyword evidence="2" id="KW-1133">Transmembrane helix</keyword>
<evidence type="ECO:0000256" key="3">
    <source>
        <dbReference type="SAM" id="SignalP"/>
    </source>
</evidence>
<keyword evidence="3" id="KW-0732">Signal</keyword>
<dbReference type="InterPro" id="IPR057699">
    <property type="entry name" value="DUF7939"/>
</dbReference>
<sequence length="560" mass="62643">MRTFLLFILTIASSVHADVNTYLNKYSISTNETVRLTIESTQQGQPQRPDLSVLNQDFDLLGSKKITISSFQGNTRQATTRWQVLLRPNKSGELQIPALSINGKQSSPIILLVTGSVNTPPGSSIPSPQAARAPIFIETSIDHTEAYQGSQLIYTVKLFHKDPLHKNAALSDPFLNQALIIPADDVKRSETSVKGRPYFLEERRYVIFPDAPGTHFIEAPLFSGTSQTDQYVETQGGEIEIAILPQANSNSQGYWLPLSSLQLEESIDKEAPLGPDSSLIRTLTLTARGLPAARLPSLSVLKNELADIELLSTELDESFDEEGLISKRTETLKITMKERGEITLPPIDIHWWDTYEDRSKIASLPPVILYVNAAKIQSAPQNTLSNTASLVKDEPTPTHSTTAPATTNIKDTGHIPLIAFLAGVSMMSSLGWLYSYSRLRKLRKHAQKKREAVNERQKEKKKHTHSLAEKNTFQALAMACQQNNVDISKLRLIEWAQHFWPETFIESSKDISQLAKNQTLDFLIIDLEQHLNSHEKSLWQGDLLLQAIETLRKRRQNGKA</sequence>
<feature type="compositionally biased region" description="Basic and acidic residues" evidence="1">
    <location>
        <begin position="449"/>
        <end position="458"/>
    </location>
</feature>
<evidence type="ECO:0000259" key="4">
    <source>
        <dbReference type="Pfam" id="PF25607"/>
    </source>
</evidence>
<dbReference type="AlphaFoldDB" id="A0A7R6SX17"/>
<dbReference type="KEGG" id="njp:NEJAP_2281"/>
<keyword evidence="6" id="KW-1185">Reference proteome</keyword>
<dbReference type="Pfam" id="PF13584">
    <property type="entry name" value="BatD"/>
    <property type="match status" value="1"/>
</dbReference>
<dbReference type="Pfam" id="PF25607">
    <property type="entry name" value="DUF7939"/>
    <property type="match status" value="1"/>
</dbReference>
<feature type="transmembrane region" description="Helical" evidence="2">
    <location>
        <begin position="415"/>
        <end position="434"/>
    </location>
</feature>
<organism evidence="5 6">
    <name type="scientific">Neptunomonas japonica JAMM 1380</name>
    <dbReference type="NCBI Taxonomy" id="1441457"/>
    <lineage>
        <taxon>Bacteria</taxon>
        <taxon>Pseudomonadati</taxon>
        <taxon>Pseudomonadota</taxon>
        <taxon>Gammaproteobacteria</taxon>
        <taxon>Oceanospirillales</taxon>
        <taxon>Oceanospirillaceae</taxon>
        <taxon>Neptunomonas</taxon>
    </lineage>
</organism>
<reference evidence="5 6" key="1">
    <citation type="journal article" date="2008" name="Int. J. Syst. Evol. Microbiol.">
        <title>Neptunomonas japonica sp. nov., an Osedax japonicus symbiont-like bacterium isolated from sediment adjacent to sperm whale carcasses off Kagoshima, Japan.</title>
        <authorList>
            <person name="Miyazaki M."/>
            <person name="Nogi Y."/>
            <person name="Fujiwara Y."/>
            <person name="Kawato M."/>
            <person name="Kubokawa K."/>
            <person name="Horikoshi K."/>
        </authorList>
    </citation>
    <scope>NUCLEOTIDE SEQUENCE [LARGE SCALE GENOMIC DNA]</scope>
    <source>
        <strain evidence="5 6">JAMM 1380</strain>
    </source>
</reference>
<feature type="domain" description="DUF7939" evidence="4">
    <location>
        <begin position="469"/>
        <end position="554"/>
    </location>
</feature>
<evidence type="ECO:0000256" key="1">
    <source>
        <dbReference type="SAM" id="MobiDB-lite"/>
    </source>
</evidence>
<protein>
    <recommendedName>
        <fullName evidence="4">DUF7939 domain-containing protein</fullName>
    </recommendedName>
</protein>
<feature type="chain" id="PRO_5032426226" description="DUF7939 domain-containing protein" evidence="3">
    <location>
        <begin position="18"/>
        <end position="560"/>
    </location>
</feature>
<dbReference type="EMBL" id="AP014546">
    <property type="protein sequence ID" value="BBB30227.1"/>
    <property type="molecule type" value="Genomic_DNA"/>
</dbReference>
<feature type="signal peptide" evidence="3">
    <location>
        <begin position="1"/>
        <end position="17"/>
    </location>
</feature>
<dbReference type="PANTHER" id="PTHR40940:SF1">
    <property type="entry name" value="PROTEIN BATD"/>
    <property type="match status" value="1"/>
</dbReference>
<dbReference type="PANTHER" id="PTHR40940">
    <property type="entry name" value="PROTEIN BATD-RELATED"/>
    <property type="match status" value="1"/>
</dbReference>
<dbReference type="Proteomes" id="UP000595332">
    <property type="component" value="Chromosome"/>
</dbReference>
<evidence type="ECO:0000313" key="5">
    <source>
        <dbReference type="EMBL" id="BBB30227.1"/>
    </source>
</evidence>
<dbReference type="InterPro" id="IPR025738">
    <property type="entry name" value="BatD"/>
</dbReference>
<name>A0A7R6SX17_9GAMM</name>
<evidence type="ECO:0000313" key="6">
    <source>
        <dbReference type="Proteomes" id="UP000595332"/>
    </source>
</evidence>
<keyword evidence="2" id="KW-0812">Transmembrane</keyword>